<dbReference type="GO" id="GO:0004526">
    <property type="term" value="F:ribonuclease P activity"/>
    <property type="evidence" value="ECO:0007669"/>
    <property type="project" value="UniProtKB-UniRule"/>
</dbReference>
<dbReference type="Gene3D" id="3.30.230.10">
    <property type="match status" value="1"/>
</dbReference>
<dbReference type="KEGG" id="raj:RA11412_0477"/>
<dbReference type="SUPFAM" id="SSF54211">
    <property type="entry name" value="Ribosomal protein S5 domain 2-like"/>
    <property type="match status" value="1"/>
</dbReference>
<evidence type="ECO:0000313" key="10">
    <source>
        <dbReference type="EMBL" id="VEI25116.1"/>
    </source>
</evidence>
<dbReference type="EMBL" id="AP017895">
    <property type="protein sequence ID" value="BAV86776.1"/>
    <property type="molecule type" value="Genomic_DNA"/>
</dbReference>
<dbReference type="EMBL" id="LR134479">
    <property type="protein sequence ID" value="VEI25116.1"/>
    <property type="molecule type" value="Genomic_DNA"/>
</dbReference>
<protein>
    <recommendedName>
        <fullName evidence="7 8">Ribonuclease P protein component</fullName>
        <shortName evidence="7">RNase P protein</shortName>
        <shortName evidence="7">RNaseP protein</shortName>
        <ecNumber evidence="7 8">3.1.26.5</ecNumber>
    </recommendedName>
    <alternativeName>
        <fullName evidence="7">Protein C5</fullName>
    </alternativeName>
</protein>
<dbReference type="PROSITE" id="PS00648">
    <property type="entry name" value="RIBONUCLEASE_P"/>
    <property type="match status" value="1"/>
</dbReference>
<dbReference type="InterPro" id="IPR020568">
    <property type="entry name" value="Ribosomal_Su5_D2-typ_SF"/>
</dbReference>
<evidence type="ECO:0000256" key="8">
    <source>
        <dbReference type="NCBIfam" id="TIGR00188"/>
    </source>
</evidence>
<dbReference type="Proteomes" id="UP000282386">
    <property type="component" value="Chromosome"/>
</dbReference>
<evidence type="ECO:0000313" key="12">
    <source>
        <dbReference type="Proteomes" id="UP000282386"/>
    </source>
</evidence>
<dbReference type="GO" id="GO:0042781">
    <property type="term" value="F:3'-tRNA processing endoribonuclease activity"/>
    <property type="evidence" value="ECO:0007669"/>
    <property type="project" value="TreeGrafter"/>
</dbReference>
<organism evidence="9 11">
    <name type="scientific">Rothia aeria</name>
    <dbReference type="NCBI Taxonomy" id="172042"/>
    <lineage>
        <taxon>Bacteria</taxon>
        <taxon>Bacillati</taxon>
        <taxon>Actinomycetota</taxon>
        <taxon>Actinomycetes</taxon>
        <taxon>Micrococcales</taxon>
        <taxon>Micrococcaceae</taxon>
        <taxon>Rothia</taxon>
    </lineage>
</organism>
<keyword evidence="4 7" id="KW-0255">Endonuclease</keyword>
<dbReference type="InterPro" id="IPR000100">
    <property type="entry name" value="RNase_P"/>
</dbReference>
<reference evidence="9 11" key="1">
    <citation type="submission" date="2016-10" db="EMBL/GenBank/DDBJ databases">
        <title>Genome sequence of Rothia aeria strain JCM11412.</title>
        <authorList>
            <person name="Nambu T."/>
        </authorList>
    </citation>
    <scope>NUCLEOTIDE SEQUENCE [LARGE SCALE GENOMIC DNA]</scope>
    <source>
        <strain evidence="9 11">JCM 11412</strain>
    </source>
</reference>
<dbReference type="EC" id="3.1.26.5" evidence="7 8"/>
<dbReference type="GO" id="GO:0001682">
    <property type="term" value="P:tRNA 5'-leader removal"/>
    <property type="evidence" value="ECO:0007669"/>
    <property type="project" value="UniProtKB-UniRule"/>
</dbReference>
<comment type="similarity">
    <text evidence="7">Belongs to the RnpA family.</text>
</comment>
<keyword evidence="2 7" id="KW-0819">tRNA processing</keyword>
<evidence type="ECO:0000313" key="9">
    <source>
        <dbReference type="EMBL" id="BAV86776.1"/>
    </source>
</evidence>
<dbReference type="Pfam" id="PF00825">
    <property type="entry name" value="Ribonuclease_P"/>
    <property type="match status" value="1"/>
</dbReference>
<evidence type="ECO:0000256" key="1">
    <source>
        <dbReference type="ARBA" id="ARBA00002663"/>
    </source>
</evidence>
<dbReference type="GO" id="GO:0000049">
    <property type="term" value="F:tRNA binding"/>
    <property type="evidence" value="ECO:0007669"/>
    <property type="project" value="UniProtKB-UniRule"/>
</dbReference>
<comment type="function">
    <text evidence="1 7">RNaseP catalyzes the removal of the 5'-leader sequence from pre-tRNA to produce the mature 5'-terminus. It can also cleave other RNA substrates such as 4.5S RNA. The protein component plays an auxiliary but essential role in vivo by binding to the 5'-leader sequence and broadening the substrate specificity of the ribozyme.</text>
</comment>
<dbReference type="NCBIfam" id="TIGR00188">
    <property type="entry name" value="rnpA"/>
    <property type="match status" value="1"/>
</dbReference>
<dbReference type="Proteomes" id="UP000250241">
    <property type="component" value="Chromosome"/>
</dbReference>
<evidence type="ECO:0000313" key="11">
    <source>
        <dbReference type="Proteomes" id="UP000250241"/>
    </source>
</evidence>
<comment type="catalytic activity">
    <reaction evidence="7">
        <text>Endonucleolytic cleavage of RNA, removing 5'-extranucleotides from tRNA precursor.</text>
        <dbReference type="EC" id="3.1.26.5"/>
    </reaction>
</comment>
<evidence type="ECO:0000256" key="7">
    <source>
        <dbReference type="HAMAP-Rule" id="MF_00227"/>
    </source>
</evidence>
<evidence type="ECO:0000256" key="3">
    <source>
        <dbReference type="ARBA" id="ARBA00022722"/>
    </source>
</evidence>
<sequence length="126" mass="13949">MLPLQHRMRTGVQFSQTIRSGVRSGRRNIVLSAAKQNGETTRIGFIVSKAVGNAVVRNRVKRRLREAASDTVKTHPHGYYIAVRALPASKNATYQQLHHDYTQALTAALTKLAGEHKPRGAGQNHE</sequence>
<dbReference type="GO" id="GO:0030677">
    <property type="term" value="C:ribonuclease P complex"/>
    <property type="evidence" value="ECO:0007669"/>
    <property type="project" value="TreeGrafter"/>
</dbReference>
<comment type="subunit">
    <text evidence="7">Consists of a catalytic RNA component (M1 or rnpB) and a protein subunit.</text>
</comment>
<dbReference type="InterPro" id="IPR014721">
    <property type="entry name" value="Ribsml_uS5_D2-typ_fold_subgr"/>
</dbReference>
<keyword evidence="6 7" id="KW-0694">RNA-binding</keyword>
<evidence type="ECO:0000256" key="5">
    <source>
        <dbReference type="ARBA" id="ARBA00022801"/>
    </source>
</evidence>
<dbReference type="InterPro" id="IPR020539">
    <property type="entry name" value="RNase_P_CS"/>
</dbReference>
<dbReference type="PANTHER" id="PTHR33992:SF1">
    <property type="entry name" value="RIBONUCLEASE P PROTEIN COMPONENT"/>
    <property type="match status" value="1"/>
</dbReference>
<keyword evidence="11" id="KW-1185">Reference proteome</keyword>
<evidence type="ECO:0000256" key="6">
    <source>
        <dbReference type="ARBA" id="ARBA00022884"/>
    </source>
</evidence>
<dbReference type="RefSeq" id="WP_037237180.1">
    <property type="nucleotide sequence ID" value="NZ_CAURCD010000005.1"/>
</dbReference>
<evidence type="ECO:0000256" key="2">
    <source>
        <dbReference type="ARBA" id="ARBA00022694"/>
    </source>
</evidence>
<accession>A0A2Z5QWK1</accession>
<gene>
    <name evidence="7 10" type="primary">rnpA</name>
    <name evidence="10" type="ORF">NCTC10207_02426</name>
    <name evidence="9" type="ORF">RA11412_0477</name>
</gene>
<evidence type="ECO:0000256" key="4">
    <source>
        <dbReference type="ARBA" id="ARBA00022759"/>
    </source>
</evidence>
<name>A0A2Z5QWK1_9MICC</name>
<keyword evidence="5 7" id="KW-0378">Hydrolase</keyword>
<proteinExistence type="inferred from homology"/>
<dbReference type="HAMAP" id="MF_00227">
    <property type="entry name" value="RNase_P"/>
    <property type="match status" value="1"/>
</dbReference>
<dbReference type="AlphaFoldDB" id="A0A2Z5QWK1"/>
<reference evidence="10 12" key="2">
    <citation type="submission" date="2018-12" db="EMBL/GenBank/DDBJ databases">
        <authorList>
            <consortium name="Pathogen Informatics"/>
        </authorList>
    </citation>
    <scope>NUCLEOTIDE SEQUENCE [LARGE SCALE GENOMIC DNA]</scope>
    <source>
        <strain evidence="10 12">NCTC10207</strain>
    </source>
</reference>
<dbReference type="PANTHER" id="PTHR33992">
    <property type="entry name" value="RIBONUCLEASE P PROTEIN COMPONENT"/>
    <property type="match status" value="1"/>
</dbReference>
<keyword evidence="3 7" id="KW-0540">Nuclease</keyword>